<keyword evidence="9" id="KW-1185">Reference proteome</keyword>
<dbReference type="InterPro" id="IPR036236">
    <property type="entry name" value="Znf_C2H2_sf"/>
</dbReference>
<name>A0ABM1DYS3_PRICU</name>
<dbReference type="InterPro" id="IPR050331">
    <property type="entry name" value="Zinc_finger"/>
</dbReference>
<protein>
    <submittedName>
        <fullName evidence="10">Zinc finger protein 557-like</fullName>
    </submittedName>
</protein>
<accession>A0ABM1DYS3</accession>
<feature type="domain" description="C2H2-type" evidence="8">
    <location>
        <begin position="36"/>
        <end position="64"/>
    </location>
</feature>
<keyword evidence="2" id="KW-0479">Metal-binding</keyword>
<dbReference type="PANTHER" id="PTHR16515">
    <property type="entry name" value="PR DOMAIN ZINC FINGER PROTEIN"/>
    <property type="match status" value="1"/>
</dbReference>
<dbReference type="SMART" id="SM00355">
    <property type="entry name" value="ZnF_C2H2"/>
    <property type="match status" value="10"/>
</dbReference>
<keyword evidence="4 7" id="KW-0863">Zinc-finger</keyword>
<feature type="domain" description="C2H2-type" evidence="8">
    <location>
        <begin position="388"/>
        <end position="411"/>
    </location>
</feature>
<reference evidence="10" key="1">
    <citation type="submission" date="2025-08" db="UniProtKB">
        <authorList>
            <consortium name="RefSeq"/>
        </authorList>
    </citation>
    <scope>IDENTIFICATION</scope>
</reference>
<dbReference type="PROSITE" id="PS50157">
    <property type="entry name" value="ZINC_FINGER_C2H2_2"/>
    <property type="match status" value="5"/>
</dbReference>
<dbReference type="PANTHER" id="PTHR16515:SF66">
    <property type="entry name" value="C2H2-TYPE DOMAIN-CONTAINING PROTEIN"/>
    <property type="match status" value="1"/>
</dbReference>
<feature type="domain" description="C2H2-type" evidence="8">
    <location>
        <begin position="275"/>
        <end position="302"/>
    </location>
</feature>
<evidence type="ECO:0000313" key="10">
    <source>
        <dbReference type="RefSeq" id="XP_014665094.1"/>
    </source>
</evidence>
<evidence type="ECO:0000256" key="6">
    <source>
        <dbReference type="ARBA" id="ARBA00023242"/>
    </source>
</evidence>
<proteinExistence type="predicted"/>
<evidence type="ECO:0000259" key="8">
    <source>
        <dbReference type="PROSITE" id="PS50157"/>
    </source>
</evidence>
<evidence type="ECO:0000256" key="2">
    <source>
        <dbReference type="ARBA" id="ARBA00022723"/>
    </source>
</evidence>
<evidence type="ECO:0000256" key="3">
    <source>
        <dbReference type="ARBA" id="ARBA00022737"/>
    </source>
</evidence>
<dbReference type="SUPFAM" id="SSF57667">
    <property type="entry name" value="beta-beta-alpha zinc fingers"/>
    <property type="match status" value="4"/>
</dbReference>
<dbReference type="Pfam" id="PF00096">
    <property type="entry name" value="zf-C2H2"/>
    <property type="match status" value="3"/>
</dbReference>
<dbReference type="Proteomes" id="UP000695022">
    <property type="component" value="Unplaced"/>
</dbReference>
<feature type="domain" description="C2H2-type" evidence="8">
    <location>
        <begin position="330"/>
        <end position="357"/>
    </location>
</feature>
<evidence type="ECO:0000313" key="9">
    <source>
        <dbReference type="Proteomes" id="UP000695022"/>
    </source>
</evidence>
<dbReference type="Gene3D" id="3.30.160.60">
    <property type="entry name" value="Classic Zinc Finger"/>
    <property type="match status" value="6"/>
</dbReference>
<dbReference type="PROSITE" id="PS00028">
    <property type="entry name" value="ZINC_FINGER_C2H2_1"/>
    <property type="match status" value="6"/>
</dbReference>
<sequence length="473" mass="53250">MGYLSSELSCGDCGQPSKSLLELVFHYTEHSADDMFSCQLCARRFKKQGGLLRHYSNHHKIRKPQPQLIKEENSSTDVQVSRTIQYTEPPRIATERQRSKEQGDGDVSTMHVEIINISEERHLVEKNAEPTPLPPPPPPDFWLYRKEQRINGRKFNYIVTTLSCSFCSFTTCTAKLIGQHLRTLHGGAPTPLRCIDCEDRFVDADALRVHITRSHESTAATLLQLRHLLGNDKRAHRGRRRHHKGPVACDVCGRVFPCRQYLTKHAAIHSTELRHPCADCGKRFSTRANLAQHRRGHARDATYRCTQCDFASSLQLAAQAHRQVHPQGCMLCEVCGVAYKDRSTLGKHMQVHDPARPFPCVYADCTLRFKSEVMCRAHVRGHTATGRFSCGYCGYAFNHKHHLTRHLTRIHGVDARDPANNAAVVCNDMATDVAAVTDSNTPIAYETELSALSMGLLPNAEPNPIYTTEEEPT</sequence>
<evidence type="ECO:0000256" key="1">
    <source>
        <dbReference type="ARBA" id="ARBA00004123"/>
    </source>
</evidence>
<feature type="domain" description="C2H2-type" evidence="8">
    <location>
        <begin position="247"/>
        <end position="274"/>
    </location>
</feature>
<dbReference type="InterPro" id="IPR013087">
    <property type="entry name" value="Znf_C2H2_type"/>
</dbReference>
<comment type="subcellular location">
    <subcellularLocation>
        <location evidence="1">Nucleus</location>
    </subcellularLocation>
</comment>
<evidence type="ECO:0000256" key="4">
    <source>
        <dbReference type="ARBA" id="ARBA00022771"/>
    </source>
</evidence>
<keyword evidence="5" id="KW-0862">Zinc</keyword>
<evidence type="ECO:0000256" key="7">
    <source>
        <dbReference type="PROSITE-ProRule" id="PRU00042"/>
    </source>
</evidence>
<evidence type="ECO:0000256" key="5">
    <source>
        <dbReference type="ARBA" id="ARBA00022833"/>
    </source>
</evidence>
<dbReference type="GeneID" id="106807301"/>
<organism evidence="9 10">
    <name type="scientific">Priapulus caudatus</name>
    <name type="common">Priapulid worm</name>
    <dbReference type="NCBI Taxonomy" id="37621"/>
    <lineage>
        <taxon>Eukaryota</taxon>
        <taxon>Metazoa</taxon>
        <taxon>Ecdysozoa</taxon>
        <taxon>Scalidophora</taxon>
        <taxon>Priapulida</taxon>
        <taxon>Priapulimorpha</taxon>
        <taxon>Priapulimorphida</taxon>
        <taxon>Priapulidae</taxon>
        <taxon>Priapulus</taxon>
    </lineage>
</organism>
<keyword evidence="3" id="KW-0677">Repeat</keyword>
<keyword evidence="6" id="KW-0539">Nucleus</keyword>
<dbReference type="RefSeq" id="XP_014665094.1">
    <property type="nucleotide sequence ID" value="XM_014809608.1"/>
</dbReference>
<gene>
    <name evidence="10" type="primary">LOC106807301</name>
</gene>